<protein>
    <submittedName>
        <fullName evidence="2">Type II toxin-antitoxin system VapC family toxin</fullName>
    </submittedName>
</protein>
<proteinExistence type="predicted"/>
<dbReference type="Pfam" id="PF01850">
    <property type="entry name" value="PIN"/>
    <property type="match status" value="1"/>
</dbReference>
<dbReference type="RefSeq" id="WP_207336786.1">
    <property type="nucleotide sequence ID" value="NZ_JAFMYU010000015.1"/>
</dbReference>
<evidence type="ECO:0000313" key="2">
    <source>
        <dbReference type="EMBL" id="MBO0932820.1"/>
    </source>
</evidence>
<dbReference type="Proteomes" id="UP000664795">
    <property type="component" value="Unassembled WGS sequence"/>
</dbReference>
<name>A0A939G9K0_9BACT</name>
<evidence type="ECO:0000313" key="3">
    <source>
        <dbReference type="Proteomes" id="UP000664795"/>
    </source>
</evidence>
<dbReference type="PANTHER" id="PTHR36173:SF2">
    <property type="entry name" value="RIBONUCLEASE VAPC16"/>
    <property type="match status" value="1"/>
</dbReference>
<feature type="domain" description="PIN" evidence="1">
    <location>
        <begin position="4"/>
        <end position="141"/>
    </location>
</feature>
<dbReference type="InterPro" id="IPR041705">
    <property type="entry name" value="PIN_Sll0205"/>
</dbReference>
<dbReference type="InterPro" id="IPR052919">
    <property type="entry name" value="TA_system_RNase"/>
</dbReference>
<dbReference type="AlphaFoldDB" id="A0A939G9K0"/>
<organism evidence="2 3">
    <name type="scientific">Fibrella aquatilis</name>
    <dbReference type="NCBI Taxonomy" id="2817059"/>
    <lineage>
        <taxon>Bacteria</taxon>
        <taxon>Pseudomonadati</taxon>
        <taxon>Bacteroidota</taxon>
        <taxon>Cytophagia</taxon>
        <taxon>Cytophagales</taxon>
        <taxon>Spirosomataceae</taxon>
        <taxon>Fibrella</taxon>
    </lineage>
</organism>
<sequence>MDEIILDTIVFDYLTRNQKALSATARKRIEQADTVYVSVISIWELANHVREGLIVLNANFDSAYQEALQILGLTLLDTQWSALSYLATFEYQIISKPWQRTVNEVTTTGVKQELHKDPFDRMIIAHGLALNLPVVSPDTLFPYYVDRGLQVIW</sequence>
<evidence type="ECO:0000259" key="1">
    <source>
        <dbReference type="Pfam" id="PF01850"/>
    </source>
</evidence>
<dbReference type="InterPro" id="IPR029060">
    <property type="entry name" value="PIN-like_dom_sf"/>
</dbReference>
<reference evidence="2 3" key="1">
    <citation type="submission" date="2021-03" db="EMBL/GenBank/DDBJ databases">
        <title>Fibrella sp. HMF5036 genome sequencing and assembly.</title>
        <authorList>
            <person name="Kang H."/>
            <person name="Kim H."/>
            <person name="Bae S."/>
            <person name="Joh K."/>
        </authorList>
    </citation>
    <scope>NUCLEOTIDE SEQUENCE [LARGE SCALE GENOMIC DNA]</scope>
    <source>
        <strain evidence="2 3">HMF5036</strain>
    </source>
</reference>
<dbReference type="CDD" id="cd09872">
    <property type="entry name" value="PIN_Sll0205-like"/>
    <property type="match status" value="1"/>
</dbReference>
<dbReference type="EMBL" id="JAFMYU010000015">
    <property type="protein sequence ID" value="MBO0932820.1"/>
    <property type="molecule type" value="Genomic_DNA"/>
</dbReference>
<dbReference type="InterPro" id="IPR002716">
    <property type="entry name" value="PIN_dom"/>
</dbReference>
<dbReference type="PANTHER" id="PTHR36173">
    <property type="entry name" value="RIBONUCLEASE VAPC16-RELATED"/>
    <property type="match status" value="1"/>
</dbReference>
<accession>A0A939G9K0</accession>
<gene>
    <name evidence="2" type="ORF">J2I48_17550</name>
</gene>
<dbReference type="Gene3D" id="3.40.50.1010">
    <property type="entry name" value="5'-nuclease"/>
    <property type="match status" value="1"/>
</dbReference>
<comment type="caution">
    <text evidence="2">The sequence shown here is derived from an EMBL/GenBank/DDBJ whole genome shotgun (WGS) entry which is preliminary data.</text>
</comment>
<dbReference type="SUPFAM" id="SSF88723">
    <property type="entry name" value="PIN domain-like"/>
    <property type="match status" value="1"/>
</dbReference>
<keyword evidence="3" id="KW-1185">Reference proteome</keyword>